<proteinExistence type="inferred from homology"/>
<dbReference type="NCBIfam" id="TIGR02667">
    <property type="entry name" value="moaB_proteo"/>
    <property type="match status" value="1"/>
</dbReference>
<comment type="function">
    <text evidence="2">May be involved in the biosynthesis of molybdopterin.</text>
</comment>
<keyword evidence="2" id="KW-0501">Molybdenum cofactor biosynthesis</keyword>
<dbReference type="InterPro" id="IPR001453">
    <property type="entry name" value="MoaB/Mog_dom"/>
</dbReference>
<dbReference type="InterPro" id="IPR012245">
    <property type="entry name" value="MoaB"/>
</dbReference>
<dbReference type="SUPFAM" id="SSF53218">
    <property type="entry name" value="Molybdenum cofactor biosynthesis proteins"/>
    <property type="match status" value="1"/>
</dbReference>
<dbReference type="Proteomes" id="UP001197378">
    <property type="component" value="Unassembled WGS sequence"/>
</dbReference>
<evidence type="ECO:0000259" key="3">
    <source>
        <dbReference type="SMART" id="SM00852"/>
    </source>
</evidence>
<dbReference type="CDD" id="cd00886">
    <property type="entry name" value="MogA_MoaB"/>
    <property type="match status" value="1"/>
</dbReference>
<dbReference type="Pfam" id="PF00994">
    <property type="entry name" value="MoCF_biosynth"/>
    <property type="match status" value="1"/>
</dbReference>
<evidence type="ECO:0000256" key="1">
    <source>
        <dbReference type="ARBA" id="ARBA00015262"/>
    </source>
</evidence>
<evidence type="ECO:0000313" key="4">
    <source>
        <dbReference type="EMBL" id="MBU2787111.1"/>
    </source>
</evidence>
<protein>
    <recommendedName>
        <fullName evidence="1 2">Molybdenum cofactor biosynthesis protein B</fullName>
    </recommendedName>
</protein>
<gene>
    <name evidence="4" type="primary">moaB</name>
    <name evidence="4" type="ORF">HFQ13_02605</name>
</gene>
<comment type="caution">
    <text evidence="4">The sequence shown here is derived from an EMBL/GenBank/DDBJ whole genome shotgun (WGS) entry which is preliminary data.</text>
</comment>
<accession>A0AAE2YN53</accession>
<evidence type="ECO:0000313" key="5">
    <source>
        <dbReference type="Proteomes" id="UP001197378"/>
    </source>
</evidence>
<organism evidence="4 5">
    <name type="scientific">Igneacidithiobacillus copahuensis</name>
    <dbReference type="NCBI Taxonomy" id="2724909"/>
    <lineage>
        <taxon>Bacteria</taxon>
        <taxon>Pseudomonadati</taxon>
        <taxon>Pseudomonadota</taxon>
        <taxon>Acidithiobacillia</taxon>
        <taxon>Acidithiobacillales</taxon>
        <taxon>Acidithiobacillaceae</taxon>
        <taxon>Igneacidithiobacillus</taxon>
    </lineage>
</organism>
<dbReference type="EMBL" id="JAAXYO010000033">
    <property type="protein sequence ID" value="MBU2787111.1"/>
    <property type="molecule type" value="Genomic_DNA"/>
</dbReference>
<dbReference type="InterPro" id="IPR036425">
    <property type="entry name" value="MoaB/Mog-like_dom_sf"/>
</dbReference>
<sequence length="173" mass="18723">MEERSFQPLGIAILTASDTRTFETDKSGDAADILLREAGHRIVRRAIVADDLLALRAQMQAWIDDPQIDVVVSTGGTGLTGRDVCPEAMAPLVSKPIPGFGELFRYLSYQEIGTSTIQSRAEAAVCSGTLFFLLPGSTGAVRTGVSQIIVPQLDIRQRPCNLTQLLPRIRGEV</sequence>
<evidence type="ECO:0000256" key="2">
    <source>
        <dbReference type="PIRNR" id="PIRNR006443"/>
    </source>
</evidence>
<comment type="pathway">
    <text evidence="2">Cofactor biosynthesis; molybdopterin biosynthesis.</text>
</comment>
<dbReference type="PANTHER" id="PTHR43232:SF2">
    <property type="entry name" value="MOLYBDENUM COFACTOR BIOSYNTHESIS PROTEIN B"/>
    <property type="match status" value="1"/>
</dbReference>
<dbReference type="SMART" id="SM00852">
    <property type="entry name" value="MoCF_biosynth"/>
    <property type="match status" value="1"/>
</dbReference>
<dbReference type="RefSeq" id="WP_215872122.1">
    <property type="nucleotide sequence ID" value="NZ_JAAXYO010000033.1"/>
</dbReference>
<dbReference type="GO" id="GO:0005829">
    <property type="term" value="C:cytosol"/>
    <property type="evidence" value="ECO:0007669"/>
    <property type="project" value="TreeGrafter"/>
</dbReference>
<dbReference type="AlphaFoldDB" id="A0AAE2YN53"/>
<comment type="similarity">
    <text evidence="2">Belongs to the MoaB/Mog family.</text>
</comment>
<reference evidence="4" key="1">
    <citation type="journal article" date="2021" name="ISME J.">
        <title>Genomic evolution of the class Acidithiobacillia: deep-branching Proteobacteria living in extreme acidic conditions.</title>
        <authorList>
            <person name="Moya-Beltran A."/>
            <person name="Beard S."/>
            <person name="Rojas-Villalobos C."/>
            <person name="Issotta F."/>
            <person name="Gallardo Y."/>
            <person name="Ulloa R."/>
            <person name="Giaveno A."/>
            <person name="Degli Esposti M."/>
            <person name="Johnson D.B."/>
            <person name="Quatrini R."/>
        </authorList>
    </citation>
    <scope>NUCLEOTIDE SEQUENCE</scope>
    <source>
        <strain evidence="4">VAN18-1</strain>
    </source>
</reference>
<dbReference type="PANTHER" id="PTHR43232">
    <property type="entry name" value="MOLYBDENUM COFACTOR BIOSYNTHESIS PROTEIN B"/>
    <property type="match status" value="1"/>
</dbReference>
<dbReference type="NCBIfam" id="TIGR00177">
    <property type="entry name" value="molyb_syn"/>
    <property type="match status" value="1"/>
</dbReference>
<dbReference type="PIRSF" id="PIRSF006443">
    <property type="entry name" value="MoaB"/>
    <property type="match status" value="1"/>
</dbReference>
<dbReference type="GO" id="GO:0006777">
    <property type="term" value="P:Mo-molybdopterin cofactor biosynthetic process"/>
    <property type="evidence" value="ECO:0007669"/>
    <property type="project" value="UniProtKB-UniRule"/>
</dbReference>
<name>A0AAE2YN53_9PROT</name>
<feature type="domain" description="MoaB/Mog" evidence="3">
    <location>
        <begin position="12"/>
        <end position="156"/>
    </location>
</feature>
<dbReference type="InterPro" id="IPR013484">
    <property type="entry name" value="MoaB_proteobac"/>
</dbReference>
<keyword evidence="5" id="KW-1185">Reference proteome</keyword>
<dbReference type="Gene3D" id="3.40.980.10">
    <property type="entry name" value="MoaB/Mog-like domain"/>
    <property type="match status" value="1"/>
</dbReference>